<dbReference type="EMBL" id="LSSM01000034">
    <property type="protein sequence ID" value="OMJ30300.1"/>
    <property type="molecule type" value="Genomic_DNA"/>
</dbReference>
<organism evidence="1 2">
    <name type="scientific">Smittium culicis</name>
    <dbReference type="NCBI Taxonomy" id="133412"/>
    <lineage>
        <taxon>Eukaryota</taxon>
        <taxon>Fungi</taxon>
        <taxon>Fungi incertae sedis</taxon>
        <taxon>Zoopagomycota</taxon>
        <taxon>Kickxellomycotina</taxon>
        <taxon>Harpellomycetes</taxon>
        <taxon>Harpellales</taxon>
        <taxon>Legeriomycetaceae</taxon>
        <taxon>Smittium</taxon>
    </lineage>
</organism>
<gene>
    <name evidence="1" type="ORF">AYI69_g168</name>
</gene>
<dbReference type="Proteomes" id="UP000187429">
    <property type="component" value="Unassembled WGS sequence"/>
</dbReference>
<dbReference type="AlphaFoldDB" id="A0A1R1YTX4"/>
<keyword evidence="2" id="KW-1185">Reference proteome</keyword>
<sequence length="122" mass="14231">MNERVFKNIVRNRETDKQRFDLKKRTRKERLAVGTLVLIFDSTIGKQRQLKLSDKWFGPYKIIKDNLNGSYILSELDGVRIKGTFAGNRLKEFHVALKDVGLSSTGEDVVDKYHDKERYVNL</sequence>
<comment type="caution">
    <text evidence="1">The sequence shown here is derived from an EMBL/GenBank/DDBJ whole genome shotgun (WGS) entry which is preliminary data.</text>
</comment>
<name>A0A1R1YTX4_9FUNG</name>
<reference evidence="2" key="1">
    <citation type="submission" date="2017-01" db="EMBL/GenBank/DDBJ databases">
        <authorList>
            <person name="Wang Y."/>
            <person name="White M."/>
            <person name="Kvist S."/>
            <person name="Moncalvo J.-M."/>
        </authorList>
    </citation>
    <scope>NUCLEOTIDE SEQUENCE [LARGE SCALE GENOMIC DNA]</scope>
    <source>
        <strain evidence="2">ID-206-W2</strain>
    </source>
</reference>
<evidence type="ECO:0000313" key="2">
    <source>
        <dbReference type="Proteomes" id="UP000187429"/>
    </source>
</evidence>
<proteinExistence type="predicted"/>
<accession>A0A1R1YTX4</accession>
<dbReference type="OrthoDB" id="8023605at2759"/>
<evidence type="ECO:0000313" key="1">
    <source>
        <dbReference type="EMBL" id="OMJ30300.1"/>
    </source>
</evidence>
<protein>
    <submittedName>
        <fullName evidence="1">Uncharacterized protein</fullName>
    </submittedName>
</protein>